<dbReference type="Pfam" id="PF04765">
    <property type="entry name" value="TOD1_MUCI70"/>
    <property type="match status" value="1"/>
</dbReference>
<dbReference type="InterPro" id="IPR048354">
    <property type="entry name" value="TOD1_MUCI70_glycTrfase_dom"/>
</dbReference>
<evidence type="ECO:0000313" key="4">
    <source>
        <dbReference type="Proteomes" id="UP001374535"/>
    </source>
</evidence>
<keyword evidence="4" id="KW-1185">Reference proteome</keyword>
<evidence type="ECO:0000313" key="3">
    <source>
        <dbReference type="EMBL" id="WVZ01394.1"/>
    </source>
</evidence>
<reference evidence="3 4" key="1">
    <citation type="journal article" date="2023" name="Life. Sci Alliance">
        <title>Evolutionary insights into 3D genome organization and epigenetic landscape of Vigna mungo.</title>
        <authorList>
            <person name="Junaid A."/>
            <person name="Singh B."/>
            <person name="Bhatia S."/>
        </authorList>
    </citation>
    <scope>NUCLEOTIDE SEQUENCE [LARGE SCALE GENOMIC DNA]</scope>
    <source>
        <strain evidence="3">Urdbean</strain>
    </source>
</reference>
<gene>
    <name evidence="3" type="ORF">V8G54_027463</name>
</gene>
<dbReference type="InterPro" id="IPR006852">
    <property type="entry name" value="TOD1_MUCI70"/>
</dbReference>
<proteinExistence type="predicted"/>
<feature type="transmembrane region" description="Helical" evidence="1">
    <location>
        <begin position="20"/>
        <end position="40"/>
    </location>
</feature>
<evidence type="ECO:0000256" key="1">
    <source>
        <dbReference type="SAM" id="Phobius"/>
    </source>
</evidence>
<keyword evidence="1" id="KW-0472">Membrane</keyword>
<dbReference type="Proteomes" id="UP001374535">
    <property type="component" value="Chromosome 8"/>
</dbReference>
<dbReference type="EMBL" id="CP144693">
    <property type="protein sequence ID" value="WVZ01394.1"/>
    <property type="molecule type" value="Genomic_DNA"/>
</dbReference>
<evidence type="ECO:0000259" key="2">
    <source>
        <dbReference type="Pfam" id="PF04765"/>
    </source>
</evidence>
<name>A0AAQ3N1X5_VIGMU</name>
<accession>A0AAQ3N1X5</accession>
<sequence>MMSLLHLPYLVWLMANVLQIYILLFVFFFTCFLLSMLGNYDVIQQPRNISSEAKRDIPFYMFIDEETEMYMKNASILSSSRRVGLWRIIVVHNIPYADSRRNGKVDSLLFASHSLL</sequence>
<organism evidence="3 4">
    <name type="scientific">Vigna mungo</name>
    <name type="common">Black gram</name>
    <name type="synonym">Phaseolus mungo</name>
    <dbReference type="NCBI Taxonomy" id="3915"/>
    <lineage>
        <taxon>Eukaryota</taxon>
        <taxon>Viridiplantae</taxon>
        <taxon>Streptophyta</taxon>
        <taxon>Embryophyta</taxon>
        <taxon>Tracheophyta</taxon>
        <taxon>Spermatophyta</taxon>
        <taxon>Magnoliopsida</taxon>
        <taxon>eudicotyledons</taxon>
        <taxon>Gunneridae</taxon>
        <taxon>Pentapetalae</taxon>
        <taxon>rosids</taxon>
        <taxon>fabids</taxon>
        <taxon>Fabales</taxon>
        <taxon>Fabaceae</taxon>
        <taxon>Papilionoideae</taxon>
        <taxon>50 kb inversion clade</taxon>
        <taxon>NPAAA clade</taxon>
        <taxon>indigoferoid/millettioid clade</taxon>
        <taxon>Phaseoleae</taxon>
        <taxon>Vigna</taxon>
    </lineage>
</organism>
<dbReference type="PANTHER" id="PTHR12956">
    <property type="entry name" value="ALKALINE CERAMIDASE-RELATED"/>
    <property type="match status" value="1"/>
</dbReference>
<keyword evidence="1" id="KW-0812">Transmembrane</keyword>
<keyword evidence="1" id="KW-1133">Transmembrane helix</keyword>
<dbReference type="AlphaFoldDB" id="A0AAQ3N1X5"/>
<feature type="domain" description="TOD1/MUCI70 glycosyltransferase-like" evidence="2">
    <location>
        <begin position="36"/>
        <end position="110"/>
    </location>
</feature>
<protein>
    <recommendedName>
        <fullName evidence="2">TOD1/MUCI70 glycosyltransferase-like domain-containing protein</fullName>
    </recommendedName>
</protein>
<dbReference type="PANTHER" id="PTHR12956:SF61">
    <property type="entry name" value="TRNA (MET) CYTIDINE ACETYLTRANSFERASE-RELATED"/>
    <property type="match status" value="1"/>
</dbReference>